<name>A0ABQ1XZC4_9PROT</name>
<dbReference type="Gene3D" id="1.20.210.10">
    <property type="entry name" value="Cytochrome c oxidase-like, subunit I domain"/>
    <property type="match status" value="1"/>
</dbReference>
<feature type="transmembrane region" description="Helical" evidence="1">
    <location>
        <begin position="100"/>
        <end position="120"/>
    </location>
</feature>
<evidence type="ECO:0000313" key="2">
    <source>
        <dbReference type="EMBL" id="GGH07637.1"/>
    </source>
</evidence>
<feature type="transmembrane region" description="Helical" evidence="1">
    <location>
        <begin position="64"/>
        <end position="88"/>
    </location>
</feature>
<organism evidence="2 3">
    <name type="scientific">Glycocaulis albus</name>
    <dbReference type="NCBI Taxonomy" id="1382801"/>
    <lineage>
        <taxon>Bacteria</taxon>
        <taxon>Pseudomonadati</taxon>
        <taxon>Pseudomonadota</taxon>
        <taxon>Alphaproteobacteria</taxon>
        <taxon>Maricaulales</taxon>
        <taxon>Maricaulaceae</taxon>
        <taxon>Glycocaulis</taxon>
    </lineage>
</organism>
<dbReference type="EMBL" id="BMFS01000015">
    <property type="protein sequence ID" value="GGH07637.1"/>
    <property type="molecule type" value="Genomic_DNA"/>
</dbReference>
<feature type="transmembrane region" description="Helical" evidence="1">
    <location>
        <begin position="6"/>
        <end position="26"/>
    </location>
</feature>
<dbReference type="InterPro" id="IPR036927">
    <property type="entry name" value="Cyt_c_oxase-like_su1_sf"/>
</dbReference>
<keyword evidence="1" id="KW-0812">Transmembrane</keyword>
<evidence type="ECO:0000313" key="3">
    <source>
        <dbReference type="Proteomes" id="UP000648722"/>
    </source>
</evidence>
<reference evidence="3" key="1">
    <citation type="journal article" date="2019" name="Int. J. Syst. Evol. Microbiol.">
        <title>The Global Catalogue of Microorganisms (GCM) 10K type strain sequencing project: providing services to taxonomists for standard genome sequencing and annotation.</title>
        <authorList>
            <consortium name="The Broad Institute Genomics Platform"/>
            <consortium name="The Broad Institute Genome Sequencing Center for Infectious Disease"/>
            <person name="Wu L."/>
            <person name="Ma J."/>
        </authorList>
    </citation>
    <scope>NUCLEOTIDE SEQUENCE [LARGE SCALE GENOMIC DNA]</scope>
    <source>
        <strain evidence="3">CGMCC 1.12766</strain>
    </source>
</reference>
<dbReference type="Proteomes" id="UP000648722">
    <property type="component" value="Unassembled WGS sequence"/>
</dbReference>
<evidence type="ECO:0000256" key="1">
    <source>
        <dbReference type="SAM" id="Phobius"/>
    </source>
</evidence>
<keyword evidence="1" id="KW-0472">Membrane</keyword>
<feature type="transmembrane region" description="Helical" evidence="1">
    <location>
        <begin position="38"/>
        <end position="58"/>
    </location>
</feature>
<accession>A0ABQ1XZC4</accession>
<dbReference type="RefSeq" id="WP_188452985.1">
    <property type="nucleotide sequence ID" value="NZ_BMFS01000015.1"/>
</dbReference>
<proteinExistence type="predicted"/>
<gene>
    <name evidence="2" type="ORF">GCM10007420_25460</name>
</gene>
<keyword evidence="1" id="KW-1133">Transmembrane helix</keyword>
<protein>
    <recommendedName>
        <fullName evidence="4">TonB-dependent receptor</fullName>
    </recommendedName>
</protein>
<keyword evidence="3" id="KW-1185">Reference proteome</keyword>
<comment type="caution">
    <text evidence="2">The sequence shown here is derived from an EMBL/GenBank/DDBJ whole genome shotgun (WGS) entry which is preliminary data.</text>
</comment>
<evidence type="ECO:0008006" key="4">
    <source>
        <dbReference type="Google" id="ProtNLM"/>
    </source>
</evidence>
<sequence>MKVEKLHIVIGLFYALAGMALGMVMAESGDHTQHVTHAHAMLVGFVVSALYAVFYRLWELKQGLLALIQFGVHHIGTIIMVIGLYMLYGAMMPEDQIGPILGIASALVVAGMVLMLWFVIRGVKPAEPA</sequence>